<protein>
    <recommendedName>
        <fullName evidence="3">S-adenosyl methyltransferase</fullName>
    </recommendedName>
</protein>
<dbReference type="EMBL" id="BNAR01000016">
    <property type="protein sequence ID" value="GHH56601.1"/>
    <property type="molecule type" value="Genomic_DNA"/>
</dbReference>
<proteinExistence type="predicted"/>
<evidence type="ECO:0000313" key="1">
    <source>
        <dbReference type="EMBL" id="GHH56601.1"/>
    </source>
</evidence>
<gene>
    <name evidence="1" type="ORF">GCM10017774_74940</name>
</gene>
<comment type="caution">
    <text evidence="1">The sequence shown here is derived from an EMBL/GenBank/DDBJ whole genome shotgun (WGS) entry which is preliminary data.</text>
</comment>
<dbReference type="InterPro" id="IPR029063">
    <property type="entry name" value="SAM-dependent_MTases_sf"/>
</dbReference>
<dbReference type="PIRSF" id="PIRSF017393">
    <property type="entry name" value="MTase_SAV2177"/>
    <property type="match status" value="1"/>
</dbReference>
<dbReference type="InterPro" id="IPR006764">
    <property type="entry name" value="SAM_dep_MeTrfase_SAV2177_type"/>
</dbReference>
<name>A0ABQ3MRX3_9PSEU</name>
<accession>A0ABQ3MRX3</accession>
<keyword evidence="2" id="KW-1185">Reference proteome</keyword>
<dbReference type="Proteomes" id="UP000605568">
    <property type="component" value="Unassembled WGS sequence"/>
</dbReference>
<evidence type="ECO:0000313" key="2">
    <source>
        <dbReference type="Proteomes" id="UP000605568"/>
    </source>
</evidence>
<organism evidence="1 2">
    <name type="scientific">Lentzea cavernae</name>
    <dbReference type="NCBI Taxonomy" id="2020703"/>
    <lineage>
        <taxon>Bacteria</taxon>
        <taxon>Bacillati</taxon>
        <taxon>Actinomycetota</taxon>
        <taxon>Actinomycetes</taxon>
        <taxon>Pseudonocardiales</taxon>
        <taxon>Pseudonocardiaceae</taxon>
        <taxon>Lentzea</taxon>
    </lineage>
</organism>
<evidence type="ECO:0008006" key="3">
    <source>
        <dbReference type="Google" id="ProtNLM"/>
    </source>
</evidence>
<reference evidence="2" key="1">
    <citation type="journal article" date="2019" name="Int. J. Syst. Evol. Microbiol.">
        <title>The Global Catalogue of Microorganisms (GCM) 10K type strain sequencing project: providing services to taxonomists for standard genome sequencing and annotation.</title>
        <authorList>
            <consortium name="The Broad Institute Genomics Platform"/>
            <consortium name="The Broad Institute Genome Sequencing Center for Infectious Disease"/>
            <person name="Wu L."/>
            <person name="Ma J."/>
        </authorList>
    </citation>
    <scope>NUCLEOTIDE SEQUENCE [LARGE SCALE GENOMIC DNA]</scope>
    <source>
        <strain evidence="2">CGMCC 4.7367</strain>
    </source>
</reference>
<dbReference type="RefSeq" id="WP_191304132.1">
    <property type="nucleotide sequence ID" value="NZ_BNAR01000016.1"/>
</dbReference>
<dbReference type="Gene3D" id="3.40.50.150">
    <property type="entry name" value="Vaccinia Virus protein VP39"/>
    <property type="match status" value="1"/>
</dbReference>
<dbReference type="SUPFAM" id="SSF53335">
    <property type="entry name" value="S-adenosyl-L-methionine-dependent methyltransferases"/>
    <property type="match status" value="1"/>
</dbReference>
<sequence length="272" mass="29125">MADDMSTSELDLASGTFASAARVHDHLLGGHHNFVFDREFAEAHSSAVPLVRHLLRLERGFLNDAVLMMLRRGVRQFLDLGAGLPSWGGVHDVASYLERGTVVVHVDHDLAAFEHGSLLLRDSGSGHYLHADIRDVEGVLVTCADNGWLRLDQPVGVLAVGVLDLLGTGDEAERTMTRYAAGVAADSMIAVTHRAPGFAGPHRSAASSLLTAGRGAVRHREISGVRAMFGGTTLVKPGVVSLPHVWPGLRPRFVERGVPHNAVLAGVSVKRR</sequence>
<dbReference type="Pfam" id="PF04672">
    <property type="entry name" value="Methyltransf_19"/>
    <property type="match status" value="1"/>
</dbReference>